<dbReference type="AlphaFoldDB" id="A0A7R9HAR9"/>
<evidence type="ECO:0000313" key="1">
    <source>
        <dbReference type="EMBL" id="CAD7415088.1"/>
    </source>
</evidence>
<gene>
    <name evidence="1" type="ORF">TPSB3V08_LOCUS10102</name>
</gene>
<name>A0A7R9HAR9_TIMPO</name>
<organism evidence="1">
    <name type="scientific">Timema poppense</name>
    <name type="common">Walking stick</name>
    <dbReference type="NCBI Taxonomy" id="170557"/>
    <lineage>
        <taxon>Eukaryota</taxon>
        <taxon>Metazoa</taxon>
        <taxon>Ecdysozoa</taxon>
        <taxon>Arthropoda</taxon>
        <taxon>Hexapoda</taxon>
        <taxon>Insecta</taxon>
        <taxon>Pterygota</taxon>
        <taxon>Neoptera</taxon>
        <taxon>Polyneoptera</taxon>
        <taxon>Phasmatodea</taxon>
        <taxon>Timematodea</taxon>
        <taxon>Timematoidea</taxon>
        <taxon>Timematidae</taxon>
        <taxon>Timema</taxon>
    </lineage>
</organism>
<sequence length="107" mass="12362">MCQSGNRLNYQLWEIRLGDENATSMDVYVSSSSPSSRVTQELVRADATCFPANSSFIVGVVLCRELDSSFFHRKFEYRGSVPKFVWRERVKPFEENHPQHTQPGFKL</sequence>
<accession>A0A7R9HAR9</accession>
<proteinExistence type="predicted"/>
<dbReference type="EMBL" id="OD008729">
    <property type="protein sequence ID" value="CAD7415088.1"/>
    <property type="molecule type" value="Genomic_DNA"/>
</dbReference>
<reference evidence="1" key="1">
    <citation type="submission" date="2020-11" db="EMBL/GenBank/DDBJ databases">
        <authorList>
            <person name="Tran Van P."/>
        </authorList>
    </citation>
    <scope>NUCLEOTIDE SEQUENCE</scope>
</reference>
<protein>
    <submittedName>
        <fullName evidence="1">Uncharacterized protein</fullName>
    </submittedName>
</protein>